<gene>
    <name evidence="1" type="ORF">DBV15_12229</name>
</gene>
<keyword evidence="2" id="KW-1185">Reference proteome</keyword>
<dbReference type="Proteomes" id="UP000310200">
    <property type="component" value="Unassembled WGS sequence"/>
</dbReference>
<proteinExistence type="predicted"/>
<evidence type="ECO:0000313" key="1">
    <source>
        <dbReference type="EMBL" id="TGZ47099.1"/>
    </source>
</evidence>
<organism evidence="1 2">
    <name type="scientific">Temnothorax longispinosus</name>
    <dbReference type="NCBI Taxonomy" id="300112"/>
    <lineage>
        <taxon>Eukaryota</taxon>
        <taxon>Metazoa</taxon>
        <taxon>Ecdysozoa</taxon>
        <taxon>Arthropoda</taxon>
        <taxon>Hexapoda</taxon>
        <taxon>Insecta</taxon>
        <taxon>Pterygota</taxon>
        <taxon>Neoptera</taxon>
        <taxon>Endopterygota</taxon>
        <taxon>Hymenoptera</taxon>
        <taxon>Apocrita</taxon>
        <taxon>Aculeata</taxon>
        <taxon>Formicoidea</taxon>
        <taxon>Formicidae</taxon>
        <taxon>Myrmicinae</taxon>
        <taxon>Temnothorax</taxon>
    </lineage>
</organism>
<sequence length="188" mass="21454">MEEGEQFEPRVAATADFYERARLSYIVSFIAILILQEPIRQENRNKRGKGWRAATRSEYRKVEELTLAGFFVITLLASTISESRCYIILERTVARSILDHQRYNFHTAIRDNRSRLLYRAVTRLDVCAISREVERRKILSSPAGRASEMNFITQLGSPLENVRCCAREKTSIPLSSLPSPCPVAVLSS</sequence>
<name>A0A4S2KGV9_9HYME</name>
<dbReference type="AlphaFoldDB" id="A0A4S2KGV9"/>
<protein>
    <submittedName>
        <fullName evidence="1">Uncharacterized protein</fullName>
    </submittedName>
</protein>
<reference evidence="1 2" key="1">
    <citation type="journal article" date="2019" name="Philos. Trans. R. Soc. Lond., B, Biol. Sci.">
        <title>Ant behaviour and brain gene expression of defending hosts depend on the ecological success of the intruding social parasite.</title>
        <authorList>
            <person name="Kaur R."/>
            <person name="Stoldt M."/>
            <person name="Jongepier E."/>
            <person name="Feldmeyer B."/>
            <person name="Menzel F."/>
            <person name="Bornberg-Bauer E."/>
            <person name="Foitzik S."/>
        </authorList>
    </citation>
    <scope>NUCLEOTIDE SEQUENCE [LARGE SCALE GENOMIC DNA]</scope>
    <source>
        <tissue evidence="1">Whole body</tissue>
    </source>
</reference>
<accession>A0A4S2KGV9</accession>
<comment type="caution">
    <text evidence="1">The sequence shown here is derived from an EMBL/GenBank/DDBJ whole genome shotgun (WGS) entry which is preliminary data.</text>
</comment>
<dbReference type="EMBL" id="QBLH01002761">
    <property type="protein sequence ID" value="TGZ47099.1"/>
    <property type="molecule type" value="Genomic_DNA"/>
</dbReference>
<evidence type="ECO:0000313" key="2">
    <source>
        <dbReference type="Proteomes" id="UP000310200"/>
    </source>
</evidence>